<evidence type="ECO:0000256" key="2">
    <source>
        <dbReference type="ARBA" id="ARBA00022801"/>
    </source>
</evidence>
<dbReference type="InterPro" id="IPR027417">
    <property type="entry name" value="P-loop_NTPase"/>
</dbReference>
<evidence type="ECO:0000256" key="4">
    <source>
        <dbReference type="ARBA" id="ARBA00022840"/>
    </source>
</evidence>
<keyword evidence="3 7" id="KW-0347">Helicase</keyword>
<dbReference type="InterPro" id="IPR000212">
    <property type="entry name" value="DNA_helicase_UvrD/REP"/>
</dbReference>
<dbReference type="AlphaFoldDB" id="A0A6M3ME35"/>
<dbReference type="SUPFAM" id="SSF52540">
    <property type="entry name" value="P-loop containing nucleoside triphosphate hydrolases"/>
    <property type="match status" value="1"/>
</dbReference>
<accession>A0A6M3ME35</accession>
<dbReference type="EMBL" id="MT143610">
    <property type="protein sequence ID" value="QJA98813.1"/>
    <property type="molecule type" value="Genomic_DNA"/>
</dbReference>
<sequence length="594" mass="69679">MVFKTKIFGRAGTGKTTYLLSKLNELLQSGVSSNHIAMVTYTTGAAQVFQERAMKQFGLSQKDIPFFGTMNSLVWKAAGLESKNILTEKKKREFIEYFYPELLFQIKEYPEERYYLNSTDRARLMQQSKIQCMMDIDDRLRNAQIKDHDYILLNQMTGTDLKYKQWSVWDDTEWNEKRKKYNLQWTGEYEYISPDEQSLFCDRWQRYMESEDLYSYSRSLEYAIKIQSTLPVEYLFFDEFQDFSRLQYDLFMLWSESNRAKQVWFGGDDAQSIYRFSSASPEYMLNAPCDDIIHLPKTYRHGEEILKSAQLYLDRMRVVELCEVVPSEKEGTVIEYQGDEWESKFKCENNDESILVIAANKQWVYQIRKRLDELFPDVFFCNLEDMRKVERVFGMYNTIADLDRGESVDKKFIVPFFKGSNALPTKMLVSTSQYGLDFTKKIKSIQVLDRVKKSIREDRFNLRDEYTKETFEQDFLISKWDGLLLINNIPDIQIFPAAPDMFPTYTAPLVNKRIGTIHKAKGDEADTVLLFMSLSYPSLEQISSPAVSDDVLRQFYVGKSRAMTTQIDIYNYLKYSGGGIAPAPFEVIPNLHRQ</sequence>
<keyword evidence="2" id="KW-0378">Hydrolase</keyword>
<gene>
    <name evidence="6" type="ORF">MM171A01509_0004</name>
    <name evidence="7" type="ORF">MM171B00657_0013</name>
</gene>
<evidence type="ECO:0000313" key="6">
    <source>
        <dbReference type="EMBL" id="QJA98813.1"/>
    </source>
</evidence>
<dbReference type="GO" id="GO:0005524">
    <property type="term" value="F:ATP binding"/>
    <property type="evidence" value="ECO:0007669"/>
    <property type="project" value="UniProtKB-KW"/>
</dbReference>
<reference evidence="7" key="1">
    <citation type="submission" date="2020-03" db="EMBL/GenBank/DDBJ databases">
        <title>The deep terrestrial virosphere.</title>
        <authorList>
            <person name="Holmfeldt K."/>
            <person name="Nilsson E."/>
            <person name="Simone D."/>
            <person name="Lopez-Fernandez M."/>
            <person name="Wu X."/>
            <person name="de Brujin I."/>
            <person name="Lundin D."/>
            <person name="Andersson A."/>
            <person name="Bertilsson S."/>
            <person name="Dopson M."/>
        </authorList>
    </citation>
    <scope>NUCLEOTIDE SEQUENCE</scope>
    <source>
        <strain evidence="6">MM171A01509</strain>
        <strain evidence="7">MM171B00657</strain>
    </source>
</reference>
<feature type="domain" description="UvrD-like helicase ATP-binding" evidence="5">
    <location>
        <begin position="1"/>
        <end position="302"/>
    </location>
</feature>
<keyword evidence="4" id="KW-0067">ATP-binding</keyword>
<dbReference type="InterPro" id="IPR014016">
    <property type="entry name" value="UvrD-like_ATP-bd"/>
</dbReference>
<evidence type="ECO:0000256" key="1">
    <source>
        <dbReference type="ARBA" id="ARBA00022741"/>
    </source>
</evidence>
<evidence type="ECO:0000313" key="7">
    <source>
        <dbReference type="EMBL" id="QJB03556.1"/>
    </source>
</evidence>
<dbReference type="Gene3D" id="3.40.50.300">
    <property type="entry name" value="P-loop containing nucleotide triphosphate hydrolases"/>
    <property type="match status" value="1"/>
</dbReference>
<dbReference type="PANTHER" id="PTHR11070">
    <property type="entry name" value="UVRD / RECB / PCRA DNA HELICASE FAMILY MEMBER"/>
    <property type="match status" value="1"/>
</dbReference>
<evidence type="ECO:0000259" key="5">
    <source>
        <dbReference type="PROSITE" id="PS51198"/>
    </source>
</evidence>
<organism evidence="7">
    <name type="scientific">viral metagenome</name>
    <dbReference type="NCBI Taxonomy" id="1070528"/>
    <lineage>
        <taxon>unclassified sequences</taxon>
        <taxon>metagenomes</taxon>
        <taxon>organismal metagenomes</taxon>
    </lineage>
</organism>
<dbReference type="Pfam" id="PF00580">
    <property type="entry name" value="UvrD-helicase"/>
    <property type="match status" value="1"/>
</dbReference>
<dbReference type="PROSITE" id="PS51198">
    <property type="entry name" value="UVRD_HELICASE_ATP_BIND"/>
    <property type="match status" value="1"/>
</dbReference>
<keyword evidence="1" id="KW-0547">Nucleotide-binding</keyword>
<dbReference type="PANTHER" id="PTHR11070:SF2">
    <property type="entry name" value="ATP-DEPENDENT DNA HELICASE SRS2"/>
    <property type="match status" value="1"/>
</dbReference>
<evidence type="ECO:0000256" key="3">
    <source>
        <dbReference type="ARBA" id="ARBA00022806"/>
    </source>
</evidence>
<proteinExistence type="predicted"/>
<dbReference type="GO" id="GO:0016787">
    <property type="term" value="F:hydrolase activity"/>
    <property type="evidence" value="ECO:0007669"/>
    <property type="project" value="UniProtKB-KW"/>
</dbReference>
<name>A0A6M3ME35_9ZZZZ</name>
<dbReference type="GO" id="GO:0043138">
    <property type="term" value="F:3'-5' DNA helicase activity"/>
    <property type="evidence" value="ECO:0007669"/>
    <property type="project" value="TreeGrafter"/>
</dbReference>
<dbReference type="GO" id="GO:0000725">
    <property type="term" value="P:recombinational repair"/>
    <property type="evidence" value="ECO:0007669"/>
    <property type="project" value="TreeGrafter"/>
</dbReference>
<dbReference type="GO" id="GO:0003677">
    <property type="term" value="F:DNA binding"/>
    <property type="evidence" value="ECO:0007669"/>
    <property type="project" value="InterPro"/>
</dbReference>
<dbReference type="EMBL" id="MT143851">
    <property type="protein sequence ID" value="QJB03556.1"/>
    <property type="molecule type" value="Genomic_DNA"/>
</dbReference>
<protein>
    <submittedName>
        <fullName evidence="7">Putative helicase</fullName>
    </submittedName>
</protein>